<dbReference type="Gene3D" id="3.40.390.10">
    <property type="entry name" value="Collagenase (Catalytic Domain)"/>
    <property type="match status" value="1"/>
</dbReference>
<dbReference type="EMBL" id="CP003843">
    <property type="protein sequence ID" value="AFS82832.1"/>
    <property type="molecule type" value="Genomic_DNA"/>
</dbReference>
<evidence type="ECO:0000313" key="7">
    <source>
        <dbReference type="Proteomes" id="UP000006100"/>
    </source>
</evidence>
<evidence type="ECO:0000256" key="1">
    <source>
        <dbReference type="ARBA" id="ARBA00022670"/>
    </source>
</evidence>
<dbReference type="OrthoDB" id="9634at2157"/>
<dbReference type="AlphaFoldDB" id="K0BCN7"/>
<dbReference type="InterPro" id="IPR024079">
    <property type="entry name" value="MetalloPept_cat_dom_sf"/>
</dbReference>
<gene>
    <name evidence="6" type="ORF">NSED_05140</name>
</gene>
<keyword evidence="2" id="KW-0479">Metal-binding</keyword>
<dbReference type="GO" id="GO:0008270">
    <property type="term" value="F:zinc ion binding"/>
    <property type="evidence" value="ECO:0007669"/>
    <property type="project" value="InterPro"/>
</dbReference>
<keyword evidence="7" id="KW-1185">Reference proteome</keyword>
<reference evidence="6 7" key="1">
    <citation type="journal article" date="2012" name="J. Bacteriol.">
        <title>Draft Genome Sequence of an Ammonia-Oxidizing Archaeon, "Candidatus Nitrosopumilus sediminis" AR2, from Svalbard in the Arctic Circle.</title>
        <authorList>
            <person name="Park S.J."/>
            <person name="Kim J.G."/>
            <person name="Jung M.Y."/>
            <person name="Kim S.J."/>
            <person name="Cha I.T."/>
            <person name="Ghai R."/>
            <person name="Martin-Cuadrado A.B."/>
            <person name="Rodriguez-Valera F."/>
            <person name="Rhee S.K."/>
        </authorList>
    </citation>
    <scope>NUCLEOTIDE SEQUENCE [LARGE SCALE GENOMIC DNA]</scope>
    <source>
        <strain evidence="6 7">AR2</strain>
    </source>
</reference>
<accession>K0BCN7</accession>
<evidence type="ECO:0000259" key="5">
    <source>
        <dbReference type="Pfam" id="PF00413"/>
    </source>
</evidence>
<dbReference type="HOGENOM" id="CLU_071224_0_0_2"/>
<dbReference type="Pfam" id="PF00413">
    <property type="entry name" value="Peptidase_M10"/>
    <property type="match status" value="1"/>
</dbReference>
<dbReference type="RefSeq" id="WP_014965203.1">
    <property type="nucleotide sequence ID" value="NC_018656.1"/>
</dbReference>
<sequence>MAVAIAIFVPTEIWADNDERWEKLSKWQTVKESIIPVLIIRDSVVDQNHVNIVEDVINSKKVKKNGRPLYSGWNEGIKEASKAFDVKIPTLEIRHTLDRSESIVIYLMGKGNKERFDGYTNLYYNGDKEIEKAIISIYNADELNKKQIESIVRHELGHALGLSHTTAKEDLMRPTIDMNHSLISLLDLVALAHMY</sequence>
<evidence type="ECO:0000256" key="3">
    <source>
        <dbReference type="ARBA" id="ARBA00022801"/>
    </source>
</evidence>
<evidence type="ECO:0000256" key="4">
    <source>
        <dbReference type="ARBA" id="ARBA00022833"/>
    </source>
</evidence>
<keyword evidence="3" id="KW-0378">Hydrolase</keyword>
<dbReference type="GO" id="GO:0006508">
    <property type="term" value="P:proteolysis"/>
    <property type="evidence" value="ECO:0007669"/>
    <property type="project" value="UniProtKB-KW"/>
</dbReference>
<dbReference type="Proteomes" id="UP000006100">
    <property type="component" value="Chromosome"/>
</dbReference>
<dbReference type="SUPFAM" id="SSF55486">
    <property type="entry name" value="Metalloproteases ('zincins'), catalytic domain"/>
    <property type="match status" value="1"/>
</dbReference>
<evidence type="ECO:0000256" key="2">
    <source>
        <dbReference type="ARBA" id="ARBA00022723"/>
    </source>
</evidence>
<dbReference type="eggNOG" id="arCOG04994">
    <property type="taxonomic scope" value="Archaea"/>
</dbReference>
<name>K0BCN7_9ARCH</name>
<dbReference type="PATRIC" id="fig|1229909.8.peg.1124"/>
<protein>
    <submittedName>
        <fullName evidence="6">Peptidase M10A and M12B matrixin and adamalysin</fullName>
    </submittedName>
</protein>
<proteinExistence type="predicted"/>
<dbReference type="KEGG" id="nir:NSED_05140"/>
<dbReference type="GeneID" id="13696823"/>
<dbReference type="GO" id="GO:0004222">
    <property type="term" value="F:metalloendopeptidase activity"/>
    <property type="evidence" value="ECO:0007669"/>
    <property type="project" value="InterPro"/>
</dbReference>
<dbReference type="GO" id="GO:0031012">
    <property type="term" value="C:extracellular matrix"/>
    <property type="evidence" value="ECO:0007669"/>
    <property type="project" value="InterPro"/>
</dbReference>
<evidence type="ECO:0000313" key="6">
    <source>
        <dbReference type="EMBL" id="AFS82832.1"/>
    </source>
</evidence>
<feature type="domain" description="Peptidase M10 metallopeptidase" evidence="5">
    <location>
        <begin position="16"/>
        <end position="181"/>
    </location>
</feature>
<keyword evidence="1" id="KW-0645">Protease</keyword>
<keyword evidence="4" id="KW-0862">Zinc</keyword>
<organism evidence="6 7">
    <name type="scientific">Candidatus Nitrosopumilus sediminis</name>
    <dbReference type="NCBI Taxonomy" id="1229909"/>
    <lineage>
        <taxon>Archaea</taxon>
        <taxon>Nitrososphaerota</taxon>
        <taxon>Nitrososphaeria</taxon>
        <taxon>Nitrosopumilales</taxon>
        <taxon>Nitrosopumilaceae</taxon>
        <taxon>Nitrosopumilus</taxon>
    </lineage>
</organism>
<dbReference type="InterPro" id="IPR001818">
    <property type="entry name" value="Pept_M10_metallopeptidase"/>
</dbReference>